<keyword evidence="2" id="KW-0560">Oxidoreductase</keyword>
<dbReference type="OrthoDB" id="6417325at2759"/>
<name>A0A4Y2IEI9_ARAVE</name>
<dbReference type="Gene3D" id="3.40.50.720">
    <property type="entry name" value="NAD(P)-binding Rossmann-like Domain"/>
    <property type="match status" value="2"/>
</dbReference>
<organism evidence="4 5">
    <name type="scientific">Araneus ventricosus</name>
    <name type="common">Orbweaver spider</name>
    <name type="synonym">Epeira ventricosa</name>
    <dbReference type="NCBI Taxonomy" id="182803"/>
    <lineage>
        <taxon>Eukaryota</taxon>
        <taxon>Metazoa</taxon>
        <taxon>Ecdysozoa</taxon>
        <taxon>Arthropoda</taxon>
        <taxon>Chelicerata</taxon>
        <taxon>Arachnida</taxon>
        <taxon>Araneae</taxon>
        <taxon>Araneomorphae</taxon>
        <taxon>Entelegynae</taxon>
        <taxon>Araneoidea</taxon>
        <taxon>Araneidae</taxon>
        <taxon>Araneus</taxon>
    </lineage>
</organism>
<reference evidence="4 5" key="1">
    <citation type="journal article" date="2019" name="Sci. Rep.">
        <title>Orb-weaving spider Araneus ventricosus genome elucidates the spidroin gene catalogue.</title>
        <authorList>
            <person name="Kono N."/>
            <person name="Nakamura H."/>
            <person name="Ohtoshi R."/>
            <person name="Moran D.A.P."/>
            <person name="Shinohara A."/>
            <person name="Yoshida Y."/>
            <person name="Fujiwara M."/>
            <person name="Mori M."/>
            <person name="Tomita M."/>
            <person name="Arakawa K."/>
        </authorList>
    </citation>
    <scope>NUCLEOTIDE SEQUENCE [LARGE SCALE GENOMIC DNA]</scope>
</reference>
<evidence type="ECO:0000256" key="1">
    <source>
        <dbReference type="ARBA" id="ARBA00006484"/>
    </source>
</evidence>
<proteinExistence type="inferred from homology"/>
<comment type="similarity">
    <text evidence="1 3">Belongs to the short-chain dehydrogenases/reductases (SDR) family.</text>
</comment>
<accession>A0A4Y2IEI9</accession>
<dbReference type="GO" id="GO:0016491">
    <property type="term" value="F:oxidoreductase activity"/>
    <property type="evidence" value="ECO:0007669"/>
    <property type="project" value="UniProtKB-KW"/>
</dbReference>
<dbReference type="InterPro" id="IPR036291">
    <property type="entry name" value="NAD(P)-bd_dom_sf"/>
</dbReference>
<evidence type="ECO:0000256" key="3">
    <source>
        <dbReference type="RuleBase" id="RU000363"/>
    </source>
</evidence>
<evidence type="ECO:0000256" key="2">
    <source>
        <dbReference type="ARBA" id="ARBA00023002"/>
    </source>
</evidence>
<sequence length="372" mass="41159">MERWEGRVVLVTGASSGIGAGLCRALVQHGMIVVGCARRIDRVRAIAGEDQVKNASGKLVAMKCDLSQESEILSLFDDIRQTFGRLDVCINNAGLGHNAPLLTGSTEEWRNMLNVNIMAVCICTQQAVKLMREKSIEDGQIINISSVLGHRLTDETPMGLHFLAGTKFMIRALTEGLRRELKALNSHIRTAEIRKTFGHLDVCINNAGPCHNSPLLSGTTAEFKDMLDVNVLALCMCTRESVKLMREKRVDDGQIINISSMTGHRLNTTEQFGIHFYTGTKLMVRALTEGLRRELKALNSHIRIGCISPGLVQTEGLDMFRNNDPAHKSLDTISSMKILQAQDISESVLHILRAPPQVEVHDILLRPYDQVS</sequence>
<dbReference type="PRINTS" id="PR00080">
    <property type="entry name" value="SDRFAMILY"/>
</dbReference>
<dbReference type="SUPFAM" id="SSF51735">
    <property type="entry name" value="NAD(P)-binding Rossmann-fold domains"/>
    <property type="match status" value="2"/>
</dbReference>
<dbReference type="Pfam" id="PF00106">
    <property type="entry name" value="adh_short"/>
    <property type="match status" value="2"/>
</dbReference>
<dbReference type="AlphaFoldDB" id="A0A4Y2IEI9"/>
<evidence type="ECO:0000313" key="4">
    <source>
        <dbReference type="EMBL" id="GBM76157.1"/>
    </source>
</evidence>
<dbReference type="PANTHER" id="PTHR43115:SF4">
    <property type="entry name" value="DEHYDROGENASE_REDUCTASE SDR FAMILY MEMBER 11"/>
    <property type="match status" value="1"/>
</dbReference>
<dbReference type="PANTHER" id="PTHR43115">
    <property type="entry name" value="DEHYDROGENASE/REDUCTASE SDR FAMILY MEMBER 11"/>
    <property type="match status" value="1"/>
</dbReference>
<comment type="caution">
    <text evidence="4">The sequence shown here is derived from an EMBL/GenBank/DDBJ whole genome shotgun (WGS) entry which is preliminary data.</text>
</comment>
<dbReference type="EMBL" id="BGPR01002603">
    <property type="protein sequence ID" value="GBM76157.1"/>
    <property type="molecule type" value="Genomic_DNA"/>
</dbReference>
<dbReference type="InterPro" id="IPR002347">
    <property type="entry name" value="SDR_fam"/>
</dbReference>
<keyword evidence="5" id="KW-1185">Reference proteome</keyword>
<dbReference type="Proteomes" id="UP000499080">
    <property type="component" value="Unassembled WGS sequence"/>
</dbReference>
<protein>
    <submittedName>
        <fullName evidence="4">Dehydrogenase/reductase SDR family member 11</fullName>
    </submittedName>
</protein>
<evidence type="ECO:0000313" key="5">
    <source>
        <dbReference type="Proteomes" id="UP000499080"/>
    </source>
</evidence>
<dbReference type="FunFam" id="3.40.50.720:FF:000084">
    <property type="entry name" value="Short-chain dehydrogenase reductase"/>
    <property type="match status" value="1"/>
</dbReference>
<gene>
    <name evidence="4" type="primary">DHRS11_12</name>
    <name evidence="4" type="ORF">AVEN_158301_1</name>
</gene>
<dbReference type="PRINTS" id="PR00081">
    <property type="entry name" value="GDHRDH"/>
</dbReference>